<proteinExistence type="predicted"/>
<gene>
    <name evidence="1" type="ORF">ACFPYL_21840</name>
</gene>
<name>A0ABW1LP76_9ACTN</name>
<accession>A0ABW1LP76</accession>
<comment type="caution">
    <text evidence="1">The sequence shown here is derived from an EMBL/GenBank/DDBJ whole genome shotgun (WGS) entry which is preliminary data.</text>
</comment>
<dbReference type="RefSeq" id="WP_379159490.1">
    <property type="nucleotide sequence ID" value="NZ_JBHSRJ010000009.1"/>
</dbReference>
<evidence type="ECO:0008006" key="3">
    <source>
        <dbReference type="Google" id="ProtNLM"/>
    </source>
</evidence>
<reference evidence="2" key="1">
    <citation type="journal article" date="2019" name="Int. J. Syst. Evol. Microbiol.">
        <title>The Global Catalogue of Microorganisms (GCM) 10K type strain sequencing project: providing services to taxonomists for standard genome sequencing and annotation.</title>
        <authorList>
            <consortium name="The Broad Institute Genomics Platform"/>
            <consortium name="The Broad Institute Genome Sequencing Center for Infectious Disease"/>
            <person name="Wu L."/>
            <person name="Ma J."/>
        </authorList>
    </citation>
    <scope>NUCLEOTIDE SEQUENCE [LARGE SCALE GENOMIC DNA]</scope>
    <source>
        <strain evidence="2">CCUG 54522</strain>
    </source>
</reference>
<dbReference type="Proteomes" id="UP001596135">
    <property type="component" value="Unassembled WGS sequence"/>
</dbReference>
<organism evidence="1 2">
    <name type="scientific">Nocardioides hankookensis</name>
    <dbReference type="NCBI Taxonomy" id="443157"/>
    <lineage>
        <taxon>Bacteria</taxon>
        <taxon>Bacillati</taxon>
        <taxon>Actinomycetota</taxon>
        <taxon>Actinomycetes</taxon>
        <taxon>Propionibacteriales</taxon>
        <taxon>Nocardioidaceae</taxon>
        <taxon>Nocardioides</taxon>
    </lineage>
</organism>
<protein>
    <recommendedName>
        <fullName evidence="3">HK97 gp10 family phage protein</fullName>
    </recommendedName>
</protein>
<evidence type="ECO:0000313" key="2">
    <source>
        <dbReference type="Proteomes" id="UP001596135"/>
    </source>
</evidence>
<dbReference type="EMBL" id="JBHSRJ010000009">
    <property type="protein sequence ID" value="MFC6045740.1"/>
    <property type="molecule type" value="Genomic_DNA"/>
</dbReference>
<sequence>MVDVDVEIQGADELARALRTLARDLRPEVMAAIENASKHADDLFAAGARTTLPSQGGLADKVADVRWAIKASHDEIRIHPDDSPYDLTRINEGRLLHPVWGDRDVWVEQEIRPGWAEEPTERQERAIADAVDEAAEHLAKNIERTT</sequence>
<keyword evidence="2" id="KW-1185">Reference proteome</keyword>
<evidence type="ECO:0000313" key="1">
    <source>
        <dbReference type="EMBL" id="MFC6045740.1"/>
    </source>
</evidence>